<reference evidence="2 3" key="1">
    <citation type="submission" date="2014-02" db="EMBL/GenBank/DDBJ databases">
        <title>The small core and large imbalanced accessory genome model reveals a collaborative survival strategy of Sorangium cellulosum strains in nature.</title>
        <authorList>
            <person name="Han K."/>
            <person name="Peng R."/>
            <person name="Blom J."/>
            <person name="Li Y.-Z."/>
        </authorList>
    </citation>
    <scope>NUCLEOTIDE SEQUENCE [LARGE SCALE GENOMIC DNA]</scope>
    <source>
        <strain evidence="2 3">So0008-312</strain>
    </source>
</reference>
<feature type="transmembrane region" description="Helical" evidence="1">
    <location>
        <begin position="179"/>
        <end position="197"/>
    </location>
</feature>
<gene>
    <name evidence="2" type="ORF">BE15_00515</name>
</gene>
<evidence type="ECO:0000313" key="3">
    <source>
        <dbReference type="Proteomes" id="UP000075260"/>
    </source>
</evidence>
<evidence type="ECO:0000256" key="1">
    <source>
        <dbReference type="SAM" id="Phobius"/>
    </source>
</evidence>
<accession>A0A150PYR6</accession>
<sequence>MRGRRLGELVGARGRRRNEIVGARDALQRRRRPRYAHLPMSLLLSMTSCPNCGAPLSVAPGQRHVICIFCNTNLFVERPATGAPVAQIRAQTASKDDIERVKQLLVDGKRDEAVDHYARAASVSRDEAEQAVANVFLSAYWTLVRHLPINGFGFFLYAVFVFGGAGLAAWAATQAVESPAYLILVAAGGLFAMLQLVRFLRHLASTLVASFGSLGRGRVLRCSVVREFVKQKGFFVVVVFEVVPDDGSPAFVDQETLFVGEEALRKLSPGNVVGVRFDGRRQHVFPTRPVTVLATAV</sequence>
<comment type="caution">
    <text evidence="2">The sequence shown here is derived from an EMBL/GenBank/DDBJ whole genome shotgun (WGS) entry which is preliminary data.</text>
</comment>
<keyword evidence="1" id="KW-1133">Transmembrane helix</keyword>
<dbReference type="EMBL" id="JEMA01001271">
    <property type="protein sequence ID" value="KYF60508.1"/>
    <property type="molecule type" value="Genomic_DNA"/>
</dbReference>
<proteinExistence type="predicted"/>
<keyword evidence="1" id="KW-0472">Membrane</keyword>
<dbReference type="Proteomes" id="UP000075260">
    <property type="component" value="Unassembled WGS sequence"/>
</dbReference>
<protein>
    <submittedName>
        <fullName evidence="2">Uncharacterized protein</fullName>
    </submittedName>
</protein>
<organism evidence="2 3">
    <name type="scientific">Sorangium cellulosum</name>
    <name type="common">Polyangium cellulosum</name>
    <dbReference type="NCBI Taxonomy" id="56"/>
    <lineage>
        <taxon>Bacteria</taxon>
        <taxon>Pseudomonadati</taxon>
        <taxon>Myxococcota</taxon>
        <taxon>Polyangia</taxon>
        <taxon>Polyangiales</taxon>
        <taxon>Polyangiaceae</taxon>
        <taxon>Sorangium</taxon>
    </lineage>
</organism>
<feature type="transmembrane region" description="Helical" evidence="1">
    <location>
        <begin position="154"/>
        <end position="173"/>
    </location>
</feature>
<keyword evidence="1" id="KW-0812">Transmembrane</keyword>
<evidence type="ECO:0000313" key="2">
    <source>
        <dbReference type="EMBL" id="KYF60508.1"/>
    </source>
</evidence>
<dbReference type="AlphaFoldDB" id="A0A150PYR6"/>
<name>A0A150PYR6_SORCE</name>